<organism evidence="1 2">
    <name type="scientific">Rhizobium oryziradicis</name>
    <dbReference type="NCBI Taxonomy" id="1867956"/>
    <lineage>
        <taxon>Bacteria</taxon>
        <taxon>Pseudomonadati</taxon>
        <taxon>Pseudomonadota</taxon>
        <taxon>Alphaproteobacteria</taxon>
        <taxon>Hyphomicrobiales</taxon>
        <taxon>Rhizobiaceae</taxon>
        <taxon>Rhizobium/Agrobacterium group</taxon>
        <taxon>Rhizobium</taxon>
    </lineage>
</organism>
<keyword evidence="2" id="KW-1185">Reference proteome</keyword>
<dbReference type="RefSeq" id="WP_075638966.1">
    <property type="nucleotide sequence ID" value="NZ_MKIM01000025.1"/>
</dbReference>
<sequence>MPKLSVCIPVEPGHGLPTYIVRELLKNDAADLEIILSTFGNRLQDASDITEIAERDTRLRLLPPAPDNISAGQLWVGTVAAAQGDWVTLIYPEDMIEPDLPALLTHLEEEQPKADALGWSAFQISPSTPRYVPTNVAVPVLHNVTAYDKAPMLEAFFYWKGSQQTPRMPFGLFHGAIKRSLVETILGSCGELSWLTLLPQYEWSARVLIFADALALSNRPLSACSVEPFKPQYVPSAIQNFPLHSGIGITAAIAEIQVRTLAELGSEWAGFGEDFVTACLYDCASEHNPSAFQAKVEAYRKAFLAMPGGAAFVAGFQPPYSATPPSDARRGLFGKVLLVDRFIGNAVTAQEFYAVMRAMLTPIEVIASGGAVVDLNKKTK</sequence>
<comment type="caution">
    <text evidence="1">The sequence shown here is derived from an EMBL/GenBank/DDBJ whole genome shotgun (WGS) entry which is preliminary data.</text>
</comment>
<proteinExistence type="predicted"/>
<evidence type="ECO:0000313" key="2">
    <source>
        <dbReference type="Proteomes" id="UP000186894"/>
    </source>
</evidence>
<name>A0A1Q8ZSL3_9HYPH</name>
<evidence type="ECO:0008006" key="3">
    <source>
        <dbReference type="Google" id="ProtNLM"/>
    </source>
</evidence>
<dbReference type="SUPFAM" id="SSF53448">
    <property type="entry name" value="Nucleotide-diphospho-sugar transferases"/>
    <property type="match status" value="1"/>
</dbReference>
<gene>
    <name evidence="1" type="ORF">BJF95_16985</name>
</gene>
<dbReference type="EMBL" id="MKIM01000025">
    <property type="protein sequence ID" value="OLP45053.1"/>
    <property type="molecule type" value="Genomic_DNA"/>
</dbReference>
<dbReference type="InterPro" id="IPR029044">
    <property type="entry name" value="Nucleotide-diphossugar_trans"/>
</dbReference>
<accession>A0A1Q8ZSL3</accession>
<dbReference type="CDD" id="cd00761">
    <property type="entry name" value="Glyco_tranf_GTA_type"/>
    <property type="match status" value="1"/>
</dbReference>
<dbReference type="STRING" id="1867956.BJF95_16985"/>
<protein>
    <recommendedName>
        <fullName evidence="3">Glycosyltransferase 2-like domain-containing protein</fullName>
    </recommendedName>
</protein>
<dbReference type="AlphaFoldDB" id="A0A1Q8ZSL3"/>
<evidence type="ECO:0000313" key="1">
    <source>
        <dbReference type="EMBL" id="OLP45053.1"/>
    </source>
</evidence>
<dbReference type="Proteomes" id="UP000186894">
    <property type="component" value="Unassembled WGS sequence"/>
</dbReference>
<reference evidence="1 2" key="1">
    <citation type="submission" date="2016-09" db="EMBL/GenBank/DDBJ databases">
        <title>Rhizobium oryziradicis sp. nov., isolated from the root of rice.</title>
        <authorList>
            <person name="Zhao J."/>
            <person name="Zhang X."/>
        </authorList>
    </citation>
    <scope>NUCLEOTIDE SEQUENCE [LARGE SCALE GENOMIC DNA]</scope>
    <source>
        <strain evidence="1 2">N19</strain>
    </source>
</reference>
<dbReference type="OrthoDB" id="8111543at2"/>